<dbReference type="RefSeq" id="WP_230002513.1">
    <property type="nucleotide sequence ID" value="NZ_CP087134.1"/>
</dbReference>
<evidence type="ECO:0000313" key="2">
    <source>
        <dbReference type="Proteomes" id="UP001273350"/>
    </source>
</evidence>
<dbReference type="EMBL" id="JAWXVI010000001">
    <property type="protein sequence ID" value="MDX6188083.1"/>
    <property type="molecule type" value="Genomic_DNA"/>
</dbReference>
<evidence type="ECO:0000313" key="1">
    <source>
        <dbReference type="EMBL" id="MDX6188083.1"/>
    </source>
</evidence>
<gene>
    <name evidence="1" type="ORF">SGQ83_01880</name>
</gene>
<keyword evidence="2" id="KW-1185">Reference proteome</keyword>
<reference evidence="1 2" key="1">
    <citation type="submission" date="2023-11" db="EMBL/GenBank/DDBJ databases">
        <title>Unpublished Manusciprt.</title>
        <authorList>
            <person name="Saticioglu I.B."/>
            <person name="Ay H."/>
            <person name="Ajmi N."/>
            <person name="Altun S."/>
            <person name="Duman M."/>
        </authorList>
    </citation>
    <scope>NUCLEOTIDE SEQUENCE [LARGE SCALE GENOMIC DNA]</scope>
    <source>
        <strain evidence="1 2">Fl-318</strain>
    </source>
</reference>
<protein>
    <submittedName>
        <fullName evidence="1">Uncharacterized protein</fullName>
    </submittedName>
</protein>
<name>A0ABU4R8D1_9FLAO</name>
<proteinExistence type="predicted"/>
<dbReference type="Proteomes" id="UP001273350">
    <property type="component" value="Unassembled WGS sequence"/>
</dbReference>
<accession>A0ABU4R8D1</accession>
<sequence length="69" mass="8111">MSHLVKIDKEQFVKDLSRYSLVKGTIEGAPLCPYGNHYKWVGYDHETKTFVRFTKSVFLNLVNQVKNEY</sequence>
<comment type="caution">
    <text evidence="1">The sequence shown here is derived from an EMBL/GenBank/DDBJ whole genome shotgun (WGS) entry which is preliminary data.</text>
</comment>
<organism evidence="1 2">
    <name type="scientific">Flavobacterium cupriresistens</name>
    <dbReference type="NCBI Taxonomy" id="2893885"/>
    <lineage>
        <taxon>Bacteria</taxon>
        <taxon>Pseudomonadati</taxon>
        <taxon>Bacteroidota</taxon>
        <taxon>Flavobacteriia</taxon>
        <taxon>Flavobacteriales</taxon>
        <taxon>Flavobacteriaceae</taxon>
        <taxon>Flavobacterium</taxon>
    </lineage>
</organism>